<feature type="chain" id="PRO_5042096039" description="GPI anchored serine-threonine rich protein" evidence="2">
    <location>
        <begin position="19"/>
        <end position="185"/>
    </location>
</feature>
<evidence type="ECO:0000313" key="4">
    <source>
        <dbReference type="Proteomes" id="UP001215712"/>
    </source>
</evidence>
<keyword evidence="2" id="KW-0732">Signal</keyword>
<name>A0AAD6MZX8_9EURO</name>
<keyword evidence="4" id="KW-1185">Reference proteome</keyword>
<dbReference type="Proteomes" id="UP001215712">
    <property type="component" value="Unassembled WGS sequence"/>
</dbReference>
<evidence type="ECO:0000256" key="1">
    <source>
        <dbReference type="SAM" id="MobiDB-lite"/>
    </source>
</evidence>
<accession>A0AAD6MZX8</accession>
<comment type="caution">
    <text evidence="3">The sequence shown here is derived from an EMBL/GenBank/DDBJ whole genome shotgun (WGS) entry which is preliminary data.</text>
</comment>
<reference evidence="3" key="1">
    <citation type="journal article" date="2023" name="IMA Fungus">
        <title>Comparative genomic study of the Penicillium genus elucidates a diverse pangenome and 15 lateral gene transfer events.</title>
        <authorList>
            <person name="Petersen C."/>
            <person name="Sorensen T."/>
            <person name="Nielsen M.R."/>
            <person name="Sondergaard T.E."/>
            <person name="Sorensen J.L."/>
            <person name="Fitzpatrick D.A."/>
            <person name="Frisvad J.C."/>
            <person name="Nielsen K.L."/>
        </authorList>
    </citation>
    <scope>NUCLEOTIDE SEQUENCE</scope>
    <source>
        <strain evidence="3">IBT 17514</strain>
    </source>
</reference>
<feature type="compositionally biased region" description="Low complexity" evidence="1">
    <location>
        <begin position="141"/>
        <end position="155"/>
    </location>
</feature>
<dbReference type="AlphaFoldDB" id="A0AAD6MZX8"/>
<feature type="region of interest" description="Disordered" evidence="1">
    <location>
        <begin position="141"/>
        <end position="161"/>
    </location>
</feature>
<proteinExistence type="predicted"/>
<reference evidence="3" key="2">
    <citation type="submission" date="2023-01" db="EMBL/GenBank/DDBJ databases">
        <authorList>
            <person name="Petersen C."/>
        </authorList>
    </citation>
    <scope>NUCLEOTIDE SEQUENCE</scope>
    <source>
        <strain evidence="3">IBT 17514</strain>
    </source>
</reference>
<gene>
    <name evidence="3" type="ORF">N7493_001714</name>
</gene>
<protein>
    <recommendedName>
        <fullName evidence="5">GPI anchored serine-threonine rich protein</fullName>
    </recommendedName>
</protein>
<evidence type="ECO:0000256" key="2">
    <source>
        <dbReference type="SAM" id="SignalP"/>
    </source>
</evidence>
<feature type="signal peptide" evidence="2">
    <location>
        <begin position="1"/>
        <end position="18"/>
    </location>
</feature>
<evidence type="ECO:0008006" key="5">
    <source>
        <dbReference type="Google" id="ProtNLM"/>
    </source>
</evidence>
<organism evidence="3 4">
    <name type="scientific">Penicillium malachiteum</name>
    <dbReference type="NCBI Taxonomy" id="1324776"/>
    <lineage>
        <taxon>Eukaryota</taxon>
        <taxon>Fungi</taxon>
        <taxon>Dikarya</taxon>
        <taxon>Ascomycota</taxon>
        <taxon>Pezizomycotina</taxon>
        <taxon>Eurotiomycetes</taxon>
        <taxon>Eurotiomycetidae</taxon>
        <taxon>Eurotiales</taxon>
        <taxon>Aspergillaceae</taxon>
        <taxon>Penicillium</taxon>
    </lineage>
</organism>
<sequence length="185" mass="19045">MHFKFTLPALLLTSTTLAMELRMLKRDACSSAGYEDCYADCMPVGAVCCSDGSGTYCNSGYTCVTDGCCPEGETCIGGGGTSTYTAYVSEETSSEDTGSYATSSVVYVGNLYTTSSAYAINYDTTSAANAGNFATSTATSSSVSQETSSTGSSGSVPQGNMAPKSSYMSQLSALVLGTFMQIILV</sequence>
<evidence type="ECO:0000313" key="3">
    <source>
        <dbReference type="EMBL" id="KAJ5738559.1"/>
    </source>
</evidence>
<dbReference type="EMBL" id="JAQJAN010000002">
    <property type="protein sequence ID" value="KAJ5738559.1"/>
    <property type="molecule type" value="Genomic_DNA"/>
</dbReference>